<protein>
    <submittedName>
        <fullName evidence="1">Uncharacterized protein</fullName>
    </submittedName>
</protein>
<dbReference type="AlphaFoldDB" id="A0A543DAT4"/>
<keyword evidence="2" id="KW-1185">Reference proteome</keyword>
<sequence>MRKRKLINGVALIVAALSLITMCGIATSGPKRQPTQPLPTYSIPTPYPTYVYDPEDYDVDLPNVDVPDVDRPRFCNRKWYC</sequence>
<comment type="caution">
    <text evidence="1">The sequence shown here is derived from an EMBL/GenBank/DDBJ whole genome shotgun (WGS) entry which is preliminary data.</text>
</comment>
<gene>
    <name evidence="1" type="ORF">FB558_6704</name>
</gene>
<evidence type="ECO:0000313" key="1">
    <source>
        <dbReference type="EMBL" id="TQM06447.1"/>
    </source>
</evidence>
<reference evidence="1 2" key="1">
    <citation type="submission" date="2019-06" db="EMBL/GenBank/DDBJ databases">
        <title>Sequencing the genomes of 1000 actinobacteria strains.</title>
        <authorList>
            <person name="Klenk H.-P."/>
        </authorList>
    </citation>
    <scope>NUCLEOTIDE SEQUENCE [LARGE SCALE GENOMIC DNA]</scope>
    <source>
        <strain evidence="1 2">DSM 45301</strain>
    </source>
</reference>
<dbReference type="Proteomes" id="UP000315677">
    <property type="component" value="Unassembled WGS sequence"/>
</dbReference>
<dbReference type="EMBL" id="VFPA01000004">
    <property type="protein sequence ID" value="TQM06447.1"/>
    <property type="molecule type" value="Genomic_DNA"/>
</dbReference>
<accession>A0A543DAT4</accession>
<proteinExistence type="predicted"/>
<organism evidence="1 2">
    <name type="scientific">Pseudonocardia kunmingensis</name>
    <dbReference type="NCBI Taxonomy" id="630975"/>
    <lineage>
        <taxon>Bacteria</taxon>
        <taxon>Bacillati</taxon>
        <taxon>Actinomycetota</taxon>
        <taxon>Actinomycetes</taxon>
        <taxon>Pseudonocardiales</taxon>
        <taxon>Pseudonocardiaceae</taxon>
        <taxon>Pseudonocardia</taxon>
    </lineage>
</organism>
<name>A0A543DAT4_9PSEU</name>
<evidence type="ECO:0000313" key="2">
    <source>
        <dbReference type="Proteomes" id="UP000315677"/>
    </source>
</evidence>